<dbReference type="EMBL" id="JARHUD010000001">
    <property type="protein sequence ID" value="MDF2094384.1"/>
    <property type="molecule type" value="Genomic_DNA"/>
</dbReference>
<gene>
    <name evidence="1" type="ORF">P2G67_00170</name>
</gene>
<organism evidence="1 2">
    <name type="scientific">Aquibaculum arenosum</name>
    <dbReference type="NCBI Taxonomy" id="3032591"/>
    <lineage>
        <taxon>Bacteria</taxon>
        <taxon>Pseudomonadati</taxon>
        <taxon>Pseudomonadota</taxon>
        <taxon>Alphaproteobacteria</taxon>
        <taxon>Rhodospirillales</taxon>
        <taxon>Rhodovibrionaceae</taxon>
        <taxon>Aquibaculum</taxon>
    </lineage>
</organism>
<accession>A0ABT5YHH5</accession>
<keyword evidence="2" id="KW-1185">Reference proteome</keyword>
<name>A0ABT5YHH5_9PROT</name>
<evidence type="ECO:0000313" key="2">
    <source>
        <dbReference type="Proteomes" id="UP001215503"/>
    </source>
</evidence>
<protein>
    <submittedName>
        <fullName evidence="1">Uncharacterized protein</fullName>
    </submittedName>
</protein>
<sequence length="90" mass="9644">MFSGANQGGKAILKCFGVRITVYLVDGSLSKWHEGPDILRQLESLQSRGFSGKELVHALFTDDWGTPPVSVCISGTKPSGAAGQVTIPYY</sequence>
<proteinExistence type="predicted"/>
<evidence type="ECO:0000313" key="1">
    <source>
        <dbReference type="EMBL" id="MDF2094384.1"/>
    </source>
</evidence>
<reference evidence="1 2" key="1">
    <citation type="submission" date="2023-03" db="EMBL/GenBank/DDBJ databases">
        <title>Fodinicurvata sp. CAU 1616 isolated from sea sendiment.</title>
        <authorList>
            <person name="Kim W."/>
        </authorList>
    </citation>
    <scope>NUCLEOTIDE SEQUENCE [LARGE SCALE GENOMIC DNA]</scope>
    <source>
        <strain evidence="1 2">CAU 1616</strain>
    </source>
</reference>
<dbReference type="Proteomes" id="UP001215503">
    <property type="component" value="Unassembled WGS sequence"/>
</dbReference>
<comment type="caution">
    <text evidence="1">The sequence shown here is derived from an EMBL/GenBank/DDBJ whole genome shotgun (WGS) entry which is preliminary data.</text>
</comment>